<protein>
    <submittedName>
        <fullName evidence="11">Glutamine synthetase</fullName>
    </submittedName>
</protein>
<dbReference type="GO" id="GO:0006542">
    <property type="term" value="P:glutamine biosynthetic process"/>
    <property type="evidence" value="ECO:0007669"/>
    <property type="project" value="InterPro"/>
</dbReference>
<dbReference type="PROSITE" id="PS51986">
    <property type="entry name" value="GS_BETA_GRASP"/>
    <property type="match status" value="1"/>
</dbReference>
<dbReference type="PANTHER" id="PTHR43785">
    <property type="entry name" value="GAMMA-GLUTAMYLPUTRESCINE SYNTHETASE"/>
    <property type="match status" value="1"/>
</dbReference>
<keyword evidence="4" id="KW-0547">Nucleotide-binding</keyword>
<keyword evidence="3" id="KW-0436">Ligase</keyword>
<evidence type="ECO:0000256" key="8">
    <source>
        <dbReference type="RuleBase" id="RU000384"/>
    </source>
</evidence>
<evidence type="ECO:0000313" key="11">
    <source>
        <dbReference type="EMBL" id="RVU39644.1"/>
    </source>
</evidence>
<keyword evidence="12" id="KW-1185">Reference proteome</keyword>
<dbReference type="GO" id="GO:0005524">
    <property type="term" value="F:ATP binding"/>
    <property type="evidence" value="ECO:0007669"/>
    <property type="project" value="UniProtKB-KW"/>
</dbReference>
<dbReference type="PANTHER" id="PTHR43785:SF14">
    <property type="entry name" value="GLUTAMINE SYNTHETASE"/>
    <property type="match status" value="1"/>
</dbReference>
<evidence type="ECO:0000256" key="4">
    <source>
        <dbReference type="ARBA" id="ARBA00022741"/>
    </source>
</evidence>
<comment type="cofactor">
    <cofactor evidence="1">
        <name>Mg(2+)</name>
        <dbReference type="ChEBI" id="CHEBI:18420"/>
    </cofactor>
</comment>
<evidence type="ECO:0000256" key="5">
    <source>
        <dbReference type="ARBA" id="ARBA00022840"/>
    </source>
</evidence>
<evidence type="ECO:0000256" key="6">
    <source>
        <dbReference type="ARBA" id="ARBA00023231"/>
    </source>
</evidence>
<proteinExistence type="inferred from homology"/>
<evidence type="ECO:0000256" key="2">
    <source>
        <dbReference type="ARBA" id="ARBA00003117"/>
    </source>
</evidence>
<keyword evidence="6" id="KW-0535">Nitrogen fixation</keyword>
<dbReference type="SUPFAM" id="SSF54368">
    <property type="entry name" value="Glutamine synthetase, N-terminal domain"/>
    <property type="match status" value="1"/>
</dbReference>
<evidence type="ECO:0000259" key="10">
    <source>
        <dbReference type="PROSITE" id="PS51987"/>
    </source>
</evidence>
<dbReference type="InterPro" id="IPR014746">
    <property type="entry name" value="Gln_synth/guanido_kin_cat_dom"/>
</dbReference>
<dbReference type="PROSITE" id="PS51987">
    <property type="entry name" value="GS_CATALYTIC"/>
    <property type="match status" value="1"/>
</dbReference>
<dbReference type="OrthoDB" id="9807095at2"/>
<dbReference type="InterPro" id="IPR008147">
    <property type="entry name" value="Gln_synt_N"/>
</dbReference>
<accession>A0A3S2Y6F2</accession>
<dbReference type="Gene3D" id="3.10.20.70">
    <property type="entry name" value="Glutamine synthetase, N-terminal domain"/>
    <property type="match status" value="1"/>
</dbReference>
<dbReference type="SMART" id="SM01230">
    <property type="entry name" value="Gln-synt_C"/>
    <property type="match status" value="1"/>
</dbReference>
<keyword evidence="5" id="KW-0067">ATP-binding</keyword>
<name>A0A3S2Y6F2_9PROT</name>
<evidence type="ECO:0000256" key="3">
    <source>
        <dbReference type="ARBA" id="ARBA00022598"/>
    </source>
</evidence>
<dbReference type="Proteomes" id="UP000287447">
    <property type="component" value="Unassembled WGS sequence"/>
</dbReference>
<evidence type="ECO:0000256" key="7">
    <source>
        <dbReference type="PROSITE-ProRule" id="PRU01330"/>
    </source>
</evidence>
<reference evidence="12" key="1">
    <citation type="submission" date="2019-01" db="EMBL/GenBank/DDBJ databases">
        <title>Gri0909 isolated from a small marine red alga.</title>
        <authorList>
            <person name="Kim J."/>
            <person name="Jeong S.E."/>
            <person name="Jeon C.O."/>
        </authorList>
    </citation>
    <scope>NUCLEOTIDE SEQUENCE [LARGE SCALE GENOMIC DNA]</scope>
    <source>
        <strain evidence="12">Gri0909</strain>
    </source>
</reference>
<comment type="caution">
    <text evidence="11">The sequence shown here is derived from an EMBL/GenBank/DDBJ whole genome shotgun (WGS) entry which is preliminary data.</text>
</comment>
<dbReference type="AlphaFoldDB" id="A0A3S2Y6F2"/>
<evidence type="ECO:0000256" key="1">
    <source>
        <dbReference type="ARBA" id="ARBA00001946"/>
    </source>
</evidence>
<feature type="domain" description="GS beta-grasp" evidence="9">
    <location>
        <begin position="22"/>
        <end position="106"/>
    </location>
</feature>
<evidence type="ECO:0000313" key="12">
    <source>
        <dbReference type="Proteomes" id="UP000287447"/>
    </source>
</evidence>
<comment type="similarity">
    <text evidence="7 8">Belongs to the glutamine synthetase family.</text>
</comment>
<comment type="function">
    <text evidence="2">Catalyzes the ATP-dependent biosynthesis of glutamine from glutamate and ammonia.</text>
</comment>
<dbReference type="InterPro" id="IPR036651">
    <property type="entry name" value="Gln_synt_N_sf"/>
</dbReference>
<evidence type="ECO:0000259" key="9">
    <source>
        <dbReference type="PROSITE" id="PS51986"/>
    </source>
</evidence>
<organism evidence="11 12">
    <name type="scientific">Hwanghaeella grinnelliae</name>
    <dbReference type="NCBI Taxonomy" id="2500179"/>
    <lineage>
        <taxon>Bacteria</taxon>
        <taxon>Pseudomonadati</taxon>
        <taxon>Pseudomonadota</taxon>
        <taxon>Alphaproteobacteria</taxon>
        <taxon>Rhodospirillales</taxon>
        <taxon>Rhodospirillaceae</taxon>
        <taxon>Hwanghaeella</taxon>
    </lineage>
</organism>
<sequence>MSEATVNDPALIAETKRKLEELGVKYCFAAYVDVNGVPKAKTVPVDKFEKMAKGSELFTVGAMDGMGLIGPEQDECAAVPDLSTMTVLPWDKRFAWFAADLYYHGEPYANCSRTILKKAVAEAAKQGYAFNLGVETEFYVYRKTDQGIEPVQERPFKGPCPAYDVNQTIQAASFLDPLVAAMNELGWGVYSFDAEGGRGQFETDFDYADVLTMADRVTFFRLMAKSIAQQNGMVASFMPKPFSTDFRSGAHFNMSLADAKTGENLFDRDAVGTGALAEKHGIAFPDLGYHFVSGLLDHAQALSAITCPTHNSYKGLLAQGAMPDMSWAPVLRCYGDNNRSAMLRLPMSRPCIENRAPDMAANFYLSAALSLNAGLEGIAKQADPGRPFNQNLYQSLGKASAKGVHKVKGGTIRRLPRTLLEALEGFETDPLVVSTFGEEFRDIYLDFKMKEWERSFYTVYAEEREDMLEFL</sequence>
<dbReference type="EMBL" id="SADE01000001">
    <property type="protein sequence ID" value="RVU39644.1"/>
    <property type="molecule type" value="Genomic_DNA"/>
</dbReference>
<dbReference type="GO" id="GO:0004356">
    <property type="term" value="F:glutamine synthetase activity"/>
    <property type="evidence" value="ECO:0007669"/>
    <property type="project" value="InterPro"/>
</dbReference>
<dbReference type="RefSeq" id="WP_127765015.1">
    <property type="nucleotide sequence ID" value="NZ_SADE01000001.1"/>
</dbReference>
<feature type="domain" description="GS catalytic" evidence="10">
    <location>
        <begin position="112"/>
        <end position="471"/>
    </location>
</feature>
<dbReference type="Pfam" id="PF00120">
    <property type="entry name" value="Gln-synt_C"/>
    <property type="match status" value="1"/>
</dbReference>
<dbReference type="Gene3D" id="3.30.590.10">
    <property type="entry name" value="Glutamine synthetase/guanido kinase, catalytic domain"/>
    <property type="match status" value="1"/>
</dbReference>
<gene>
    <name evidence="11" type="ORF">EOI86_10585</name>
</gene>
<dbReference type="InterPro" id="IPR008146">
    <property type="entry name" value="Gln_synth_cat_dom"/>
</dbReference>
<dbReference type="SUPFAM" id="SSF55931">
    <property type="entry name" value="Glutamine synthetase/guanido kinase"/>
    <property type="match status" value="1"/>
</dbReference>